<dbReference type="GO" id="GO:0005737">
    <property type="term" value="C:cytoplasm"/>
    <property type="evidence" value="ECO:0007669"/>
    <property type="project" value="UniProtKB-SubCell"/>
</dbReference>
<dbReference type="InterPro" id="IPR019734">
    <property type="entry name" value="TPR_rpt"/>
</dbReference>
<dbReference type="EMBL" id="VFRA01000001">
    <property type="protein sequence ID" value="TQO20257.1"/>
    <property type="molecule type" value="Genomic_DNA"/>
</dbReference>
<evidence type="ECO:0000313" key="9">
    <source>
        <dbReference type="Proteomes" id="UP000316560"/>
    </source>
</evidence>
<feature type="repeat" description="TPR" evidence="6">
    <location>
        <begin position="361"/>
        <end position="394"/>
    </location>
</feature>
<evidence type="ECO:0000256" key="6">
    <source>
        <dbReference type="PROSITE-ProRule" id="PRU00339"/>
    </source>
</evidence>
<dbReference type="AlphaFoldDB" id="A0A8H2PUZ0"/>
<keyword evidence="9" id="KW-1185">Reference proteome</keyword>
<comment type="similarity">
    <text evidence="5">Belongs to the Rap family.</text>
</comment>
<dbReference type="RefSeq" id="WP_141990634.1">
    <property type="nucleotide sequence ID" value="NZ_VFRA01000001.1"/>
</dbReference>
<dbReference type="InterPro" id="IPR051476">
    <property type="entry name" value="Bac_ResReg_Asp_Phosphatase"/>
</dbReference>
<dbReference type="PANTHER" id="PTHR46630:SF1">
    <property type="entry name" value="TETRATRICOPEPTIDE REPEAT PROTEIN 29"/>
    <property type="match status" value="1"/>
</dbReference>
<keyword evidence="2" id="KW-0963">Cytoplasm</keyword>
<dbReference type="Pfam" id="PF13271">
    <property type="entry name" value="DUF4062"/>
    <property type="match status" value="1"/>
</dbReference>
<proteinExistence type="inferred from homology"/>
<gene>
    <name evidence="8" type="ORF">FB472_1879</name>
</gene>
<evidence type="ECO:0000256" key="3">
    <source>
        <dbReference type="ARBA" id="ARBA00022737"/>
    </source>
</evidence>
<comment type="subcellular location">
    <subcellularLocation>
        <location evidence="1">Cytoplasm</location>
    </subcellularLocation>
</comment>
<evidence type="ECO:0000256" key="2">
    <source>
        <dbReference type="ARBA" id="ARBA00022490"/>
    </source>
</evidence>
<dbReference type="SUPFAM" id="SSF48452">
    <property type="entry name" value="TPR-like"/>
    <property type="match status" value="2"/>
</dbReference>
<reference evidence="8 9" key="1">
    <citation type="submission" date="2019-06" db="EMBL/GenBank/DDBJ databases">
        <title>Sequencing the genomes of 1000 actinobacteria strains.</title>
        <authorList>
            <person name="Klenk H.-P."/>
        </authorList>
    </citation>
    <scope>NUCLEOTIDE SEQUENCE [LARGE SCALE GENOMIC DNA]</scope>
    <source>
        <strain evidence="8 9">DSM 21947</strain>
    </source>
</reference>
<keyword evidence="3" id="KW-0677">Repeat</keyword>
<organism evidence="8 9">
    <name type="scientific">Rhodoglobus vestalii</name>
    <dbReference type="NCBI Taxonomy" id="193384"/>
    <lineage>
        <taxon>Bacteria</taxon>
        <taxon>Bacillati</taxon>
        <taxon>Actinomycetota</taxon>
        <taxon>Actinomycetes</taxon>
        <taxon>Micrococcales</taxon>
        <taxon>Microbacteriaceae</taxon>
        <taxon>Rhodoglobus</taxon>
    </lineage>
</organism>
<evidence type="ECO:0000256" key="4">
    <source>
        <dbReference type="ARBA" id="ARBA00022803"/>
    </source>
</evidence>
<accession>A0A8H2PUZ0</accession>
<dbReference type="Pfam" id="PF13181">
    <property type="entry name" value="TPR_8"/>
    <property type="match status" value="1"/>
</dbReference>
<dbReference type="Proteomes" id="UP000316560">
    <property type="component" value="Unassembled WGS sequence"/>
</dbReference>
<evidence type="ECO:0000256" key="1">
    <source>
        <dbReference type="ARBA" id="ARBA00004496"/>
    </source>
</evidence>
<feature type="domain" description="DUF4062" evidence="7">
    <location>
        <begin position="10"/>
        <end position="102"/>
    </location>
</feature>
<dbReference type="PROSITE" id="PS50005">
    <property type="entry name" value="TPR"/>
    <property type="match status" value="1"/>
</dbReference>
<dbReference type="OrthoDB" id="9784936at2"/>
<dbReference type="SMART" id="SM00028">
    <property type="entry name" value="TPR"/>
    <property type="match status" value="4"/>
</dbReference>
<comment type="caution">
    <text evidence="8">The sequence shown here is derived from an EMBL/GenBank/DDBJ whole genome shotgun (WGS) entry which is preliminary data.</text>
</comment>
<dbReference type="Gene3D" id="1.25.40.10">
    <property type="entry name" value="Tetratricopeptide repeat domain"/>
    <property type="match status" value="2"/>
</dbReference>
<evidence type="ECO:0000256" key="5">
    <source>
        <dbReference type="ARBA" id="ARBA00038253"/>
    </source>
</evidence>
<evidence type="ECO:0000313" key="8">
    <source>
        <dbReference type="EMBL" id="TQO20257.1"/>
    </source>
</evidence>
<evidence type="ECO:0000259" key="7">
    <source>
        <dbReference type="Pfam" id="PF13271"/>
    </source>
</evidence>
<dbReference type="InterPro" id="IPR011990">
    <property type="entry name" value="TPR-like_helical_dom_sf"/>
</dbReference>
<dbReference type="InterPro" id="IPR025139">
    <property type="entry name" value="DUF4062"/>
</dbReference>
<sequence length="530" mass="57214">MTRELSGRSIFLASPGGLEVERQSVRDTVVAFNENYALNDDVVFIVKGWEPLARGVGNPQSLINPEIVECDFMILLLGDYWGSAPSTDGPYSSGTEEEFHKALALLASDDAAMRDLLVVFKVLEPDRMRDPGPQLTRVLSFRNQLESTKQLFYGTFDSQASLKELVERSLRKWKIPLKPREPVQIDLSNGSPIVDVASNLSTSELVENATQKAAAGLVTQAELTFSLAVKDREPQALNEFANFMRRTGRLESALELNRELLSSPAILTSVEAQDIAYRVNSLANIGLIERKKGNLNASVKYLTEAVKTADLSQTPVPEELAYSLDNLGFTWSQLGDLEQSRSAFERSKAVRISLAQGTESAQSLVNMGRLSIRSHDFEQAASDFDAAIALLDPDRDSLLLANALSGKGKALFESRALDEAVTVLTRALEVNLALGNSDGASIAHGLIARAHLEKGDVAEAATHAAATAAESEASGNLTGAATGLWVLAQVDHANGEAKSAIDRFGQAIDLAQRANNNGLLLAIKASRARL</sequence>
<dbReference type="Pfam" id="PF13374">
    <property type="entry name" value="TPR_10"/>
    <property type="match status" value="1"/>
</dbReference>
<dbReference type="PANTHER" id="PTHR46630">
    <property type="entry name" value="TETRATRICOPEPTIDE REPEAT PROTEIN 29"/>
    <property type="match status" value="1"/>
</dbReference>
<protein>
    <submittedName>
        <fullName evidence="8">Tetratricopeptide repeat protein</fullName>
    </submittedName>
</protein>
<keyword evidence="4 6" id="KW-0802">TPR repeat</keyword>
<name>A0A8H2PUZ0_9MICO</name>